<evidence type="ECO:0000256" key="2">
    <source>
        <dbReference type="ARBA" id="ARBA00022679"/>
    </source>
</evidence>
<evidence type="ECO:0000259" key="4">
    <source>
        <dbReference type="Pfam" id="PF03976"/>
    </source>
</evidence>
<feature type="domain" description="Polyphosphate kinase-2-related" evidence="4">
    <location>
        <begin position="31"/>
        <end position="253"/>
    </location>
</feature>
<name>A0A1I5X7Q2_9GAMM</name>
<dbReference type="PANTHER" id="PTHR34383">
    <property type="entry name" value="POLYPHOSPHATE:AMP PHOSPHOTRANSFERASE-RELATED"/>
    <property type="match status" value="1"/>
</dbReference>
<dbReference type="PANTHER" id="PTHR34383:SF3">
    <property type="entry name" value="POLYPHOSPHATE:AMP PHOSPHOTRANSFERASE"/>
    <property type="match status" value="1"/>
</dbReference>
<evidence type="ECO:0000313" key="5">
    <source>
        <dbReference type="EMBL" id="SFQ28023.1"/>
    </source>
</evidence>
<dbReference type="PIRSF" id="PIRSF028756">
    <property type="entry name" value="PPK2_prd"/>
    <property type="match status" value="1"/>
</dbReference>
<dbReference type="RefSeq" id="WP_074917755.1">
    <property type="nucleotide sequence ID" value="NZ_FOXK01000010.1"/>
</dbReference>
<proteinExistence type="inferred from homology"/>
<keyword evidence="3" id="KW-0418">Kinase</keyword>
<dbReference type="Pfam" id="PF03976">
    <property type="entry name" value="PPK2"/>
    <property type="match status" value="1"/>
</dbReference>
<evidence type="ECO:0000313" key="6">
    <source>
        <dbReference type="Proteomes" id="UP000182025"/>
    </source>
</evidence>
<dbReference type="InterPro" id="IPR022488">
    <property type="entry name" value="PPK2-related"/>
</dbReference>
<accession>A0A1I5X7Q2</accession>
<organism evidence="5 6">
    <name type="scientific">Ectopseudomonas toyotomiensis</name>
    <dbReference type="NCBI Taxonomy" id="554344"/>
    <lineage>
        <taxon>Bacteria</taxon>
        <taxon>Pseudomonadati</taxon>
        <taxon>Pseudomonadota</taxon>
        <taxon>Gammaproteobacteria</taxon>
        <taxon>Pseudomonadales</taxon>
        <taxon>Pseudomonadaceae</taxon>
        <taxon>Ectopseudomonas</taxon>
    </lineage>
</organism>
<gene>
    <name evidence="5" type="ORF">SAMN05216177_11055</name>
</gene>
<dbReference type="InterPro" id="IPR027417">
    <property type="entry name" value="P-loop_NTPase"/>
</dbReference>
<keyword evidence="6" id="KW-1185">Reference proteome</keyword>
<evidence type="ECO:0000256" key="3">
    <source>
        <dbReference type="ARBA" id="ARBA00022777"/>
    </source>
</evidence>
<dbReference type="GO" id="GO:0008976">
    <property type="term" value="F:polyphosphate kinase activity"/>
    <property type="evidence" value="ECO:0007669"/>
    <property type="project" value="InterPro"/>
</dbReference>
<keyword evidence="2 5" id="KW-0808">Transferase</keyword>
<dbReference type="OrthoDB" id="9775224at2"/>
<dbReference type="Gene3D" id="3.40.50.300">
    <property type="entry name" value="P-loop containing nucleotide triphosphate hydrolases"/>
    <property type="match status" value="1"/>
</dbReference>
<dbReference type="AlphaFoldDB" id="A0A1I5X7Q2"/>
<comment type="similarity">
    <text evidence="1">Belongs to the polyphosphate kinase 2 (PPK2) family. Class I subfamily.</text>
</comment>
<dbReference type="InterPro" id="IPR016898">
    <property type="entry name" value="Polyphosphate_phosphotransfera"/>
</dbReference>
<sequence length="282" mass="32271">MSARLADELLDACLCRPEAPLAGDPARDFGLKKADCKARLEQLKPWLQEQQMRLWANRRQALLLVLQGPDCSGKDGVIRRVLSACNPQGLAVHSFQAPTAQERSQHFLQRYRQRLPAPGMIGVFNRSQYEALICDPLDGLCGEDELPARLAEVLAFERQVAQSGTLVLKCYLQIDKAEQYQRLVERIEKPSKRWKLKASDLQSHRQFDERQRRWAELLRASHSSAESPWYVIPAHKRWLRDLLVASLLARELEKLALQWPDRPAPFTLQQLQAATTHKDAPQ</sequence>
<dbReference type="EMBL" id="FOXK01000010">
    <property type="protein sequence ID" value="SFQ28023.1"/>
    <property type="molecule type" value="Genomic_DNA"/>
</dbReference>
<protein>
    <submittedName>
        <fullName evidence="5">Polyphosphate:nucleotide phosphotransferase, PPK2 family</fullName>
    </submittedName>
</protein>
<reference evidence="6" key="1">
    <citation type="submission" date="2016-10" db="EMBL/GenBank/DDBJ databases">
        <authorList>
            <person name="Varghese N."/>
            <person name="Submissions S."/>
        </authorList>
    </citation>
    <scope>NUCLEOTIDE SEQUENCE [LARGE SCALE GENOMIC DNA]</scope>
    <source>
        <strain evidence="6">JCM 15604</strain>
    </source>
</reference>
<dbReference type="Proteomes" id="UP000182025">
    <property type="component" value="Unassembled WGS sequence"/>
</dbReference>
<dbReference type="SUPFAM" id="SSF52540">
    <property type="entry name" value="P-loop containing nucleoside triphosphate hydrolases"/>
    <property type="match status" value="1"/>
</dbReference>
<evidence type="ECO:0000256" key="1">
    <source>
        <dbReference type="ARBA" id="ARBA00009924"/>
    </source>
</evidence>